<dbReference type="InterPro" id="IPR000600">
    <property type="entry name" value="ROK"/>
</dbReference>
<name>A0AA37UJ69_9MICO</name>
<dbReference type="RefSeq" id="WP_284230925.1">
    <property type="nucleotide sequence ID" value="NZ_BSUL01000001.1"/>
</dbReference>
<protein>
    <recommendedName>
        <fullName evidence="4">ROK family protein</fullName>
    </recommendedName>
</protein>
<dbReference type="EMBL" id="BSUL01000001">
    <property type="protein sequence ID" value="GMA27920.1"/>
    <property type="molecule type" value="Genomic_DNA"/>
</dbReference>
<proteinExistence type="inferred from homology"/>
<comment type="caution">
    <text evidence="2">The sequence shown here is derived from an EMBL/GenBank/DDBJ whole genome shotgun (WGS) entry which is preliminary data.</text>
</comment>
<keyword evidence="3" id="KW-1185">Reference proteome</keyword>
<sequence>MTLALAVDLGGTKVEAAIVDDDGVIVPGTRHRAPTGEAAAGDAGVARESIETVVRRALAAAPAPVTAAGIGAAGPVDAGAGTTSPINLPALRDFPIAEVVARASGLDRVRLGLDGSCIALAERWRGAARACDDAIVLVVSTGVGGGVIVDGRLLGGASGNAGHLGQLVIEPFDGDPAPATVERIASGPHTVRWARERGWAGSTGEELAAAYAAGDPLATEAVRRSAAAVGVGIANAATLLDLELAVVGGGFAQVAQDYVDLVQASARDAAQNAYAARIRVERAQLGGEAPLIGAAALVLLD</sequence>
<gene>
    <name evidence="2" type="ORF">GCM10025874_11730</name>
</gene>
<organism evidence="2 3">
    <name type="scientific">Arenivirga flava</name>
    <dbReference type="NCBI Taxonomy" id="1930060"/>
    <lineage>
        <taxon>Bacteria</taxon>
        <taxon>Bacillati</taxon>
        <taxon>Actinomycetota</taxon>
        <taxon>Actinomycetes</taxon>
        <taxon>Micrococcales</taxon>
        <taxon>Microbacteriaceae</taxon>
        <taxon>Arenivirga</taxon>
    </lineage>
</organism>
<dbReference type="PANTHER" id="PTHR18964:SF169">
    <property type="entry name" value="N-ACETYLMANNOSAMINE KINASE"/>
    <property type="match status" value="1"/>
</dbReference>
<accession>A0AA37UJ69</accession>
<dbReference type="Gene3D" id="3.30.420.40">
    <property type="match status" value="2"/>
</dbReference>
<evidence type="ECO:0000256" key="1">
    <source>
        <dbReference type="ARBA" id="ARBA00006479"/>
    </source>
</evidence>
<dbReference type="Proteomes" id="UP001157160">
    <property type="component" value="Unassembled WGS sequence"/>
</dbReference>
<dbReference type="SUPFAM" id="SSF53067">
    <property type="entry name" value="Actin-like ATPase domain"/>
    <property type="match status" value="1"/>
</dbReference>
<evidence type="ECO:0000313" key="2">
    <source>
        <dbReference type="EMBL" id="GMA27920.1"/>
    </source>
</evidence>
<dbReference type="AlphaFoldDB" id="A0AA37UJ69"/>
<dbReference type="Pfam" id="PF00480">
    <property type="entry name" value="ROK"/>
    <property type="match status" value="1"/>
</dbReference>
<comment type="similarity">
    <text evidence="1">Belongs to the ROK (NagC/XylR) family.</text>
</comment>
<evidence type="ECO:0008006" key="4">
    <source>
        <dbReference type="Google" id="ProtNLM"/>
    </source>
</evidence>
<evidence type="ECO:0000313" key="3">
    <source>
        <dbReference type="Proteomes" id="UP001157160"/>
    </source>
</evidence>
<reference evidence="2 3" key="1">
    <citation type="journal article" date="2014" name="Int. J. Syst. Evol. Microbiol.">
        <title>Complete genome sequence of Corynebacterium casei LMG S-19264T (=DSM 44701T), isolated from a smear-ripened cheese.</title>
        <authorList>
            <consortium name="US DOE Joint Genome Institute (JGI-PGF)"/>
            <person name="Walter F."/>
            <person name="Albersmeier A."/>
            <person name="Kalinowski J."/>
            <person name="Ruckert C."/>
        </authorList>
    </citation>
    <scope>NUCLEOTIDE SEQUENCE [LARGE SCALE GENOMIC DNA]</scope>
    <source>
        <strain evidence="2 3">NBRC 112289</strain>
    </source>
</reference>
<dbReference type="PANTHER" id="PTHR18964">
    <property type="entry name" value="ROK (REPRESSOR, ORF, KINASE) FAMILY"/>
    <property type="match status" value="1"/>
</dbReference>
<dbReference type="InterPro" id="IPR043129">
    <property type="entry name" value="ATPase_NBD"/>
</dbReference>